<reference evidence="7" key="1">
    <citation type="journal article" date="2020" name="bioRxiv">
        <title>A rank-normalized archaeal taxonomy based on genome phylogeny resolves widespread incomplete and uneven classifications.</title>
        <authorList>
            <person name="Rinke C."/>
            <person name="Chuvochina M."/>
            <person name="Mussig A.J."/>
            <person name="Chaumeil P.-A."/>
            <person name="Waite D.W."/>
            <person name="Whitman W.B."/>
            <person name="Parks D.H."/>
            <person name="Hugenholtz P."/>
        </authorList>
    </citation>
    <scope>NUCLEOTIDE SEQUENCE</scope>
    <source>
        <strain evidence="7">UBA8839</strain>
    </source>
</reference>
<keyword evidence="4" id="KW-0949">S-adenosyl-L-methionine</keyword>
<evidence type="ECO:0000313" key="8">
    <source>
        <dbReference type="Proteomes" id="UP000651120"/>
    </source>
</evidence>
<dbReference type="InterPro" id="IPR038459">
    <property type="entry name" value="MT_TRM10-typ_sf"/>
</dbReference>
<keyword evidence="3 7" id="KW-0808">Transferase</keyword>
<evidence type="ECO:0000256" key="5">
    <source>
        <dbReference type="ARBA" id="ARBA00048434"/>
    </source>
</evidence>
<protein>
    <recommendedName>
        <fullName evidence="1">tRNA (guanine(9)-N(1))-methyltransferase</fullName>
        <ecNumber evidence="1">2.1.1.221</ecNumber>
    </recommendedName>
</protein>
<dbReference type="Gene3D" id="3.40.1280.30">
    <property type="match status" value="1"/>
</dbReference>
<dbReference type="PROSITE" id="PS51675">
    <property type="entry name" value="SAM_MT_TRM10"/>
    <property type="match status" value="1"/>
</dbReference>
<evidence type="ECO:0000259" key="6">
    <source>
        <dbReference type="PROSITE" id="PS51675"/>
    </source>
</evidence>
<feature type="domain" description="SAM-dependent MTase TRM10-type" evidence="6">
    <location>
        <begin position="81"/>
        <end position="272"/>
    </location>
</feature>
<sequence>MLVFVVLGNYLTSALREAGIDCLCLPRHFKCRGDIAQCAAVWTLVGRYKICPGECSGVPVAEIDGVVFLRRGGGRTCGWELGRRCENQVEVQFKPPAWPIIVVDLSLWEEHTRGEKHELVEQILATLGAVRRFLWDGNLWITNASGEFIELLNLHARGLVHKMGVFDKMPQLENPVVLDPEGPCLFTEEVARGYSEFIIGGIVDKERTAKSATARLAELIGVSKRCRIELRGSRVGVPDRINKIAEIVLRTWAGEPLEKAILATQAKRDRVYRLMWEIQKRAGRSQGGYLTLSRKALEEANWLGAPWEEVELALRKLRVKILD</sequence>
<evidence type="ECO:0000313" key="7">
    <source>
        <dbReference type="EMBL" id="HII47775.1"/>
    </source>
</evidence>
<dbReference type="InterPro" id="IPR007356">
    <property type="entry name" value="tRNA_m1G_MeTrfase_euk"/>
</dbReference>
<evidence type="ECO:0000256" key="1">
    <source>
        <dbReference type="ARBA" id="ARBA00012797"/>
    </source>
</evidence>
<dbReference type="PANTHER" id="PTHR13563">
    <property type="entry name" value="TRNA (GUANINE-9-) METHYLTRANSFERASE"/>
    <property type="match status" value="1"/>
</dbReference>
<dbReference type="PANTHER" id="PTHR13563:SF13">
    <property type="entry name" value="TRNA METHYLTRANSFERASE 10 HOMOLOG A"/>
    <property type="match status" value="1"/>
</dbReference>
<dbReference type="InterPro" id="IPR016742">
    <property type="entry name" value="tRNA_m1G_mtfrase_arc"/>
</dbReference>
<dbReference type="NCBIfam" id="NF041071">
    <property type="entry name" value="Trm10_mtase_Thprot"/>
    <property type="match status" value="1"/>
</dbReference>
<dbReference type="PIRSF" id="PIRSF018978">
    <property type="entry name" value="tRNA_m1G_mtfrase_arc_prd"/>
    <property type="match status" value="1"/>
</dbReference>
<dbReference type="Proteomes" id="UP000651120">
    <property type="component" value="Unassembled WGS sequence"/>
</dbReference>
<dbReference type="InterPro" id="IPR053623">
    <property type="entry name" value="TRM10_methyltransferase"/>
</dbReference>
<keyword evidence="2 7" id="KW-0489">Methyltransferase</keyword>
<name>A0A832STA7_9CREN</name>
<accession>A0A832STA7</accession>
<comment type="catalytic activity">
    <reaction evidence="5">
        <text>guanosine(9) in tRNA + S-adenosyl-L-methionine = N(1)-methylguanosine(9) in tRNA + S-adenosyl-L-homocysteine + H(+)</text>
        <dbReference type="Rhea" id="RHEA:43156"/>
        <dbReference type="Rhea" id="RHEA-COMP:10367"/>
        <dbReference type="Rhea" id="RHEA-COMP:10368"/>
        <dbReference type="ChEBI" id="CHEBI:15378"/>
        <dbReference type="ChEBI" id="CHEBI:57856"/>
        <dbReference type="ChEBI" id="CHEBI:59789"/>
        <dbReference type="ChEBI" id="CHEBI:73542"/>
        <dbReference type="ChEBI" id="CHEBI:74269"/>
        <dbReference type="EC" id="2.1.1.221"/>
    </reaction>
</comment>
<gene>
    <name evidence="7" type="ORF">HA333_10155</name>
</gene>
<dbReference type="EC" id="2.1.1.221" evidence="1"/>
<evidence type="ECO:0000256" key="4">
    <source>
        <dbReference type="ARBA" id="ARBA00022691"/>
    </source>
</evidence>
<dbReference type="EMBL" id="DUJP01000033">
    <property type="protein sequence ID" value="HII47775.1"/>
    <property type="molecule type" value="Genomic_DNA"/>
</dbReference>
<dbReference type="InterPro" id="IPR028564">
    <property type="entry name" value="MT_TRM10-typ"/>
</dbReference>
<dbReference type="AlphaFoldDB" id="A0A832STA7"/>
<proteinExistence type="predicted"/>
<dbReference type="GO" id="GO:0008175">
    <property type="term" value="F:tRNA methyltransferase activity"/>
    <property type="evidence" value="ECO:0007669"/>
    <property type="project" value="InterPro"/>
</dbReference>
<dbReference type="GO" id="GO:0030488">
    <property type="term" value="P:tRNA methylation"/>
    <property type="evidence" value="ECO:0007669"/>
    <property type="project" value="InterPro"/>
</dbReference>
<evidence type="ECO:0000256" key="3">
    <source>
        <dbReference type="ARBA" id="ARBA00022679"/>
    </source>
</evidence>
<evidence type="ECO:0000256" key="2">
    <source>
        <dbReference type="ARBA" id="ARBA00022603"/>
    </source>
</evidence>
<comment type="caution">
    <text evidence="7">The sequence shown here is derived from an EMBL/GenBank/DDBJ whole genome shotgun (WGS) entry which is preliminary data.</text>
</comment>
<organism evidence="7 8">
    <name type="scientific">Pyrobaculum aerophilum</name>
    <dbReference type="NCBI Taxonomy" id="13773"/>
    <lineage>
        <taxon>Archaea</taxon>
        <taxon>Thermoproteota</taxon>
        <taxon>Thermoprotei</taxon>
        <taxon>Thermoproteales</taxon>
        <taxon>Thermoproteaceae</taxon>
        <taxon>Pyrobaculum</taxon>
    </lineage>
</organism>